<organism evidence="8 9">
    <name type="scientific">Paralvinella palmiformis</name>
    <dbReference type="NCBI Taxonomy" id="53620"/>
    <lineage>
        <taxon>Eukaryota</taxon>
        <taxon>Metazoa</taxon>
        <taxon>Spiralia</taxon>
        <taxon>Lophotrochozoa</taxon>
        <taxon>Annelida</taxon>
        <taxon>Polychaeta</taxon>
        <taxon>Sedentaria</taxon>
        <taxon>Canalipalpata</taxon>
        <taxon>Terebellida</taxon>
        <taxon>Terebelliformia</taxon>
        <taxon>Alvinellidae</taxon>
        <taxon>Paralvinella</taxon>
    </lineage>
</organism>
<proteinExistence type="predicted"/>
<keyword evidence="5" id="KW-0539">Nucleus</keyword>
<feature type="domain" description="PAS" evidence="7">
    <location>
        <begin position="127"/>
        <end position="197"/>
    </location>
</feature>
<dbReference type="InterPro" id="IPR035965">
    <property type="entry name" value="PAS-like_dom_sf"/>
</dbReference>
<feature type="region of interest" description="Disordered" evidence="6">
    <location>
        <begin position="340"/>
        <end position="393"/>
    </location>
</feature>
<reference evidence="8" key="1">
    <citation type="journal article" date="2023" name="Mol. Biol. Evol.">
        <title>Third-Generation Sequencing Reveals the Adaptive Role of the Epigenome in Three Deep-Sea Polychaetes.</title>
        <authorList>
            <person name="Perez M."/>
            <person name="Aroh O."/>
            <person name="Sun Y."/>
            <person name="Lan Y."/>
            <person name="Juniper S.K."/>
            <person name="Young C.R."/>
            <person name="Angers B."/>
            <person name="Qian P.Y."/>
        </authorList>
    </citation>
    <scope>NUCLEOTIDE SEQUENCE</scope>
    <source>
        <strain evidence="8">P08H-3</strain>
    </source>
</reference>
<dbReference type="InterPro" id="IPR000014">
    <property type="entry name" value="PAS"/>
</dbReference>
<evidence type="ECO:0000256" key="3">
    <source>
        <dbReference type="ARBA" id="ARBA00023015"/>
    </source>
</evidence>
<dbReference type="PROSITE" id="PS50112">
    <property type="entry name" value="PAS"/>
    <property type="match status" value="1"/>
</dbReference>
<feature type="compositionally biased region" description="Basic residues" evidence="6">
    <location>
        <begin position="356"/>
        <end position="366"/>
    </location>
</feature>
<dbReference type="Pfam" id="PF00989">
    <property type="entry name" value="PAS"/>
    <property type="match status" value="1"/>
</dbReference>
<dbReference type="SUPFAM" id="SSF55785">
    <property type="entry name" value="PYP-like sensor domain (PAS domain)"/>
    <property type="match status" value="1"/>
</dbReference>
<feature type="region of interest" description="Disordered" evidence="6">
    <location>
        <begin position="552"/>
        <end position="571"/>
    </location>
</feature>
<dbReference type="PANTHER" id="PTHR23043">
    <property type="entry name" value="HYPOXIA-INDUCIBLE FACTOR 1 ALPHA"/>
    <property type="match status" value="1"/>
</dbReference>
<evidence type="ECO:0000313" key="8">
    <source>
        <dbReference type="EMBL" id="KAK2150414.1"/>
    </source>
</evidence>
<comment type="subcellular location">
    <subcellularLocation>
        <location evidence="1">Nucleus</location>
    </subcellularLocation>
</comment>
<name>A0AAD9N155_9ANNE</name>
<dbReference type="GO" id="GO:0071456">
    <property type="term" value="P:cellular response to hypoxia"/>
    <property type="evidence" value="ECO:0007669"/>
    <property type="project" value="TreeGrafter"/>
</dbReference>
<comment type="caution">
    <text evidence="8">The sequence shown here is derived from an EMBL/GenBank/DDBJ whole genome shotgun (WGS) entry which is preliminary data.</text>
</comment>
<dbReference type="GO" id="GO:0005634">
    <property type="term" value="C:nucleus"/>
    <property type="evidence" value="ECO:0007669"/>
    <property type="project" value="UniProtKB-SubCell"/>
</dbReference>
<feature type="region of interest" description="Disordered" evidence="6">
    <location>
        <begin position="1"/>
        <end position="28"/>
    </location>
</feature>
<evidence type="ECO:0000259" key="7">
    <source>
        <dbReference type="PROSITE" id="PS50112"/>
    </source>
</evidence>
<evidence type="ECO:0000256" key="4">
    <source>
        <dbReference type="ARBA" id="ARBA00023163"/>
    </source>
</evidence>
<dbReference type="CDD" id="cd00130">
    <property type="entry name" value="PAS"/>
    <property type="match status" value="1"/>
</dbReference>
<dbReference type="AlphaFoldDB" id="A0AAD9N155"/>
<evidence type="ECO:0000256" key="5">
    <source>
        <dbReference type="ARBA" id="ARBA00023242"/>
    </source>
</evidence>
<keyword evidence="9" id="KW-1185">Reference proteome</keyword>
<dbReference type="InterPro" id="IPR013767">
    <property type="entry name" value="PAS_fold"/>
</dbReference>
<evidence type="ECO:0000256" key="2">
    <source>
        <dbReference type="ARBA" id="ARBA00022737"/>
    </source>
</evidence>
<protein>
    <recommendedName>
        <fullName evidence="7">PAS domain-containing protein</fullName>
    </recommendedName>
</protein>
<gene>
    <name evidence="8" type="ORF">LSH36_406g02068</name>
</gene>
<evidence type="ECO:0000256" key="1">
    <source>
        <dbReference type="ARBA" id="ARBA00004123"/>
    </source>
</evidence>
<dbReference type="Gene3D" id="3.30.450.20">
    <property type="entry name" value="PAS domain"/>
    <property type="match status" value="1"/>
</dbReference>
<dbReference type="PANTHER" id="PTHR23043:SF17">
    <property type="entry name" value="PROTEIN SIMILAR"/>
    <property type="match status" value="1"/>
</dbReference>
<keyword evidence="3" id="KW-0805">Transcription regulation</keyword>
<dbReference type="GO" id="GO:0000981">
    <property type="term" value="F:DNA-binding transcription factor activity, RNA polymerase II-specific"/>
    <property type="evidence" value="ECO:0007669"/>
    <property type="project" value="TreeGrafter"/>
</dbReference>
<keyword evidence="2" id="KW-0677">Repeat</keyword>
<keyword evidence="4" id="KW-0804">Transcription</keyword>
<dbReference type="SMART" id="SM00091">
    <property type="entry name" value="PAS"/>
    <property type="match status" value="1"/>
</dbReference>
<dbReference type="Proteomes" id="UP001208570">
    <property type="component" value="Unassembled WGS sequence"/>
</dbReference>
<feature type="compositionally biased region" description="Low complexity" evidence="6">
    <location>
        <begin position="367"/>
        <end position="386"/>
    </location>
</feature>
<sequence>MADGSCPDGSFASTGSHKRGNKSKMTETTVCAEETLSKIDPSYKSKRYRDKLRTEIKALESLLPVDRTAVHRKLDSQTVFRLSIGFFRTKLFLQAARLASPPYDRRTASGSQVTKEAPQPSQINSINWEESESVLQALDGFMISVTSDGTILYVSDNILQHLGFNQVDLIMRCMYGIVHPDDHQELKVILEQTLSVQFMTGSGQKMQCVGHMRSFPHVTKSQRTSNHVLFAFCRPFLSVSTDPANTTRSSGFWTKHDLDFKFKQMEAAKEVDSTYIQQEALLRQRYAIQELTYGAHGATGHVVHPDLAADRSPKGPHRGAAADDLGAAFLHEGHGHCPSSWHTAADRHSPVFPQHHLPHQPHHGNRRYSSNSSSNNNTNNSTSNSDNKSRSYHDNRHVYHQSGWLAPPGGYQTNYQPAAFWDGSRDKYGGGYEKADDGYWSMASHVTSNTIAMDAMTTQYYMQFNGIGIAAHDVTNVAPQYPPSTLLIRGHVTAYDGQTGSANRLAGACAYAPVSADCAYGPLACYGSCVGDNLDCERPSCQYDLPNSAMTSGYSGSQDRSIKQEDASDAGHVTWTPSPHAHGYPHLRAASDVTYPTDDVIANLRPRPSCYL</sequence>
<evidence type="ECO:0000313" key="9">
    <source>
        <dbReference type="Proteomes" id="UP001208570"/>
    </source>
</evidence>
<dbReference type="EMBL" id="JAODUP010000406">
    <property type="protein sequence ID" value="KAK2150414.1"/>
    <property type="molecule type" value="Genomic_DNA"/>
</dbReference>
<evidence type="ECO:0000256" key="6">
    <source>
        <dbReference type="SAM" id="MobiDB-lite"/>
    </source>
</evidence>
<dbReference type="GO" id="GO:0000977">
    <property type="term" value="F:RNA polymerase II transcription regulatory region sequence-specific DNA binding"/>
    <property type="evidence" value="ECO:0007669"/>
    <property type="project" value="TreeGrafter"/>
</dbReference>
<accession>A0AAD9N155</accession>